<dbReference type="PROSITE" id="PS00518">
    <property type="entry name" value="ZF_RING_1"/>
    <property type="match status" value="1"/>
</dbReference>
<feature type="compositionally biased region" description="Basic and acidic residues" evidence="7">
    <location>
        <begin position="559"/>
        <end position="576"/>
    </location>
</feature>
<comment type="catalytic activity">
    <reaction evidence="1">
        <text>Thiol-dependent hydrolysis of ester, thioester, amide, peptide and isopeptide bonds formed by the C-terminal Gly of ubiquitin (a 76-residue protein attached to proteins as an intracellular targeting signal).</text>
        <dbReference type="EC" id="3.4.19.12"/>
    </reaction>
</comment>
<feature type="region of interest" description="Disordered" evidence="7">
    <location>
        <begin position="479"/>
        <end position="594"/>
    </location>
</feature>
<dbReference type="GO" id="GO:0016579">
    <property type="term" value="P:protein deubiquitination"/>
    <property type="evidence" value="ECO:0007669"/>
    <property type="project" value="InterPro"/>
</dbReference>
<feature type="region of interest" description="Disordered" evidence="7">
    <location>
        <begin position="1"/>
        <end position="31"/>
    </location>
</feature>
<feature type="domain" description="USP" evidence="9">
    <location>
        <begin position="841"/>
        <end position="1197"/>
    </location>
</feature>
<dbReference type="Proteomes" id="UP000242188">
    <property type="component" value="Unassembled WGS sequence"/>
</dbReference>
<reference evidence="10 11" key="1">
    <citation type="journal article" date="2017" name="Nat. Ecol. Evol.">
        <title>Scallop genome provides insights into evolution of bilaterian karyotype and development.</title>
        <authorList>
            <person name="Wang S."/>
            <person name="Zhang J."/>
            <person name="Jiao W."/>
            <person name="Li J."/>
            <person name="Xun X."/>
            <person name="Sun Y."/>
            <person name="Guo X."/>
            <person name="Huan P."/>
            <person name="Dong B."/>
            <person name="Zhang L."/>
            <person name="Hu X."/>
            <person name="Sun X."/>
            <person name="Wang J."/>
            <person name="Zhao C."/>
            <person name="Wang Y."/>
            <person name="Wang D."/>
            <person name="Huang X."/>
            <person name="Wang R."/>
            <person name="Lv J."/>
            <person name="Li Y."/>
            <person name="Zhang Z."/>
            <person name="Liu B."/>
            <person name="Lu W."/>
            <person name="Hui Y."/>
            <person name="Liang J."/>
            <person name="Zhou Z."/>
            <person name="Hou R."/>
            <person name="Li X."/>
            <person name="Liu Y."/>
            <person name="Li H."/>
            <person name="Ning X."/>
            <person name="Lin Y."/>
            <person name="Zhao L."/>
            <person name="Xing Q."/>
            <person name="Dou J."/>
            <person name="Li Y."/>
            <person name="Mao J."/>
            <person name="Guo H."/>
            <person name="Dou H."/>
            <person name="Li T."/>
            <person name="Mu C."/>
            <person name="Jiang W."/>
            <person name="Fu Q."/>
            <person name="Fu X."/>
            <person name="Miao Y."/>
            <person name="Liu J."/>
            <person name="Yu Q."/>
            <person name="Li R."/>
            <person name="Liao H."/>
            <person name="Li X."/>
            <person name="Kong Y."/>
            <person name="Jiang Z."/>
            <person name="Chourrout D."/>
            <person name="Li R."/>
            <person name="Bao Z."/>
        </authorList>
    </citation>
    <scope>NUCLEOTIDE SEQUENCE [LARGE SCALE GENOMIC DNA]</scope>
    <source>
        <strain evidence="10 11">PY_sf001</strain>
    </source>
</reference>
<dbReference type="SMART" id="SM00184">
    <property type="entry name" value="RING"/>
    <property type="match status" value="5"/>
</dbReference>
<protein>
    <recommendedName>
        <fullName evidence="2">ubiquitinyl hydrolase 1</fullName>
        <ecNumber evidence="2">3.4.19.12</ecNumber>
    </recommendedName>
</protein>
<dbReference type="SUPFAM" id="SSF54001">
    <property type="entry name" value="Cysteine proteinases"/>
    <property type="match status" value="1"/>
</dbReference>
<proteinExistence type="predicted"/>
<keyword evidence="4 6" id="KW-0863">Zinc-finger</keyword>
<sequence>MQSGCLWQDSLRKNSEPRHSSAPKSRKTMSSSRYVLRIGRGYRDDNQKDNYRLELRVTKPYTSTDDHHQKMTRNETHFCLSCRQSTTEDKSYFARCCCRTLHFLCQDCYITRTTFLDGWPMQCCSTVFYKNCFKVPDAIINQQQPNCDACLLYEPKYALPCEHKICLTCYKKNLYVKLIDTDTGAKQQWWINCDIHDKNHLFTIKRVHTMARENGRYLRRLGCVECRKHIVGNCVRLKCNHFACEQCIKRGLHRCPMCDEDVQGEEVNLTGSEQDFQESLSQVVTFIESENENTQVKDPFFTTCTFHQKKVFAALSCSEFTCVCIECIADMVINKDNYKINGSELVKEYAICTCSKLSAKHLLPVKYLKIVASRKVYVKDLEYGCCSTCLCWKEALLQIDDCGHSYCKGCVRRLLDSNESVTMPVTQIHGDRQFVVCSVYNCQGTIPLDQLNQCYKTNSTEEKLDVKIQENVFERKGVQKGDLSLSGEELPKTPGFRGQGSAVSDGTQSNNSPRTKKNEKAAQGKLSLNREASSRDKETTARSPEDRQTPSMSPSTSVTEEKDFDMLENTLNEKDGTSLTLTPSDITHDTERCKNHSPKVKQKIHFKTSSTIGCSTMNCSKEAVVTFCDCCHRKCIDCLLEMPEETEKAVCGIGFWNVCKTEIPMQPLKEYIMNIKKKSATYLKEKPRWGKCSQAKCSKTAVVEFRACSHRMCNDCAAAKVSERRRTMICKGLIKYTFHCTHEIPTKIVREYLHNYGEEKMEWSSVENMKDVCDNPDCEAEKSMKGNIRQTLSCNHRLCIICFSAQKQNKGDVIKCKVPTCTSSQGKSKIQTPSDIKPEILGIPNIGLTCYASCVLQVLGQTPGFKDILNKYCFSSGENHMETLLKKLLENVNVGEESNYVLNWRLMEQLMARIFRIDESFRRYQENDCHSFIMSLLNALMKEETEKKKHPENAEKTIGCDTDSDEATVTKKSTAEKIDSCRSKEVVAPQRKKEKSSCPTTLFESRLTSLFTYNDCSHEENVDDQLFYSLLIPVREDVYSLENGLDVFFNREEFSQGALPCRECNVRREKTITTRSLQMSEAPKILMLQLARFEEVSTVVDGYLKELRKTDHPVKFQMTLRVNRDYTIDKKELEYELYGVVLHRGSMLGGHYTSYVRKQHTNRWFYCSDSTVREIKEERIFQEGIARNAYVLFYSRKT</sequence>
<comment type="caution">
    <text evidence="10">The sequence shown here is derived from an EMBL/GenBank/DDBJ whole genome shotgun (WGS) entry which is preliminary data.</text>
</comment>
<dbReference type="CDD" id="cd02257">
    <property type="entry name" value="Peptidase_C19"/>
    <property type="match status" value="1"/>
</dbReference>
<organism evidence="10 11">
    <name type="scientific">Mizuhopecten yessoensis</name>
    <name type="common">Japanese scallop</name>
    <name type="synonym">Patinopecten yessoensis</name>
    <dbReference type="NCBI Taxonomy" id="6573"/>
    <lineage>
        <taxon>Eukaryota</taxon>
        <taxon>Metazoa</taxon>
        <taxon>Spiralia</taxon>
        <taxon>Lophotrochozoa</taxon>
        <taxon>Mollusca</taxon>
        <taxon>Bivalvia</taxon>
        <taxon>Autobranchia</taxon>
        <taxon>Pteriomorphia</taxon>
        <taxon>Pectinida</taxon>
        <taxon>Pectinoidea</taxon>
        <taxon>Pectinidae</taxon>
        <taxon>Mizuhopecten</taxon>
    </lineage>
</organism>
<dbReference type="STRING" id="6573.A0A210QAY1"/>
<feature type="compositionally biased region" description="Polar residues" evidence="7">
    <location>
        <begin position="549"/>
        <end position="558"/>
    </location>
</feature>
<evidence type="ECO:0000313" key="10">
    <source>
        <dbReference type="EMBL" id="OWF45888.1"/>
    </source>
</evidence>
<evidence type="ECO:0000313" key="11">
    <source>
        <dbReference type="Proteomes" id="UP000242188"/>
    </source>
</evidence>
<dbReference type="Gene3D" id="3.90.70.10">
    <property type="entry name" value="Cysteine proteinases"/>
    <property type="match status" value="1"/>
</dbReference>
<dbReference type="PROSITE" id="PS00973">
    <property type="entry name" value="USP_2"/>
    <property type="match status" value="1"/>
</dbReference>
<dbReference type="Pfam" id="PF00443">
    <property type="entry name" value="UCH"/>
    <property type="match status" value="1"/>
</dbReference>
<dbReference type="PANTHER" id="PTHR21646">
    <property type="entry name" value="UBIQUITIN CARBOXYL-TERMINAL HYDROLASE"/>
    <property type="match status" value="1"/>
</dbReference>
<feature type="domain" description="RING-type" evidence="8">
    <location>
        <begin position="223"/>
        <end position="259"/>
    </location>
</feature>
<dbReference type="InterPro" id="IPR001841">
    <property type="entry name" value="Znf_RING"/>
</dbReference>
<keyword evidence="11" id="KW-1185">Reference proteome</keyword>
<dbReference type="InterPro" id="IPR038765">
    <property type="entry name" value="Papain-like_cys_pep_sf"/>
</dbReference>
<dbReference type="AlphaFoldDB" id="A0A210QAY1"/>
<keyword evidence="5" id="KW-0862">Zinc</keyword>
<dbReference type="EC" id="3.4.19.12" evidence="2"/>
<dbReference type="EMBL" id="NEDP02004373">
    <property type="protein sequence ID" value="OWF45888.1"/>
    <property type="molecule type" value="Genomic_DNA"/>
</dbReference>
<dbReference type="InterPro" id="IPR028889">
    <property type="entry name" value="USP"/>
</dbReference>
<dbReference type="PROSITE" id="PS50089">
    <property type="entry name" value="ZF_RING_2"/>
    <property type="match status" value="1"/>
</dbReference>
<evidence type="ECO:0000256" key="7">
    <source>
        <dbReference type="SAM" id="MobiDB-lite"/>
    </source>
</evidence>
<keyword evidence="10" id="KW-0378">Hydrolase</keyword>
<evidence type="ECO:0000256" key="2">
    <source>
        <dbReference type="ARBA" id="ARBA00012759"/>
    </source>
</evidence>
<dbReference type="OrthoDB" id="6154975at2759"/>
<evidence type="ECO:0000256" key="4">
    <source>
        <dbReference type="ARBA" id="ARBA00022771"/>
    </source>
</evidence>
<feature type="compositionally biased region" description="Polar residues" evidence="7">
    <location>
        <begin position="501"/>
        <end position="513"/>
    </location>
</feature>
<dbReference type="InterPro" id="IPR017907">
    <property type="entry name" value="Znf_RING_CS"/>
</dbReference>
<dbReference type="PROSITE" id="PS50235">
    <property type="entry name" value="USP_3"/>
    <property type="match status" value="1"/>
</dbReference>
<dbReference type="SUPFAM" id="SSF57850">
    <property type="entry name" value="RING/U-box"/>
    <property type="match status" value="1"/>
</dbReference>
<evidence type="ECO:0000256" key="1">
    <source>
        <dbReference type="ARBA" id="ARBA00000707"/>
    </source>
</evidence>
<dbReference type="InterPro" id="IPR001394">
    <property type="entry name" value="Peptidase_C19_UCH"/>
</dbReference>
<dbReference type="InterPro" id="IPR018200">
    <property type="entry name" value="USP_CS"/>
</dbReference>
<dbReference type="GO" id="GO:0004843">
    <property type="term" value="F:cysteine-type deubiquitinase activity"/>
    <property type="evidence" value="ECO:0007669"/>
    <property type="project" value="UniProtKB-EC"/>
</dbReference>
<dbReference type="GO" id="GO:0008270">
    <property type="term" value="F:zinc ion binding"/>
    <property type="evidence" value="ECO:0007669"/>
    <property type="project" value="UniProtKB-KW"/>
</dbReference>
<evidence type="ECO:0000256" key="5">
    <source>
        <dbReference type="ARBA" id="ARBA00022833"/>
    </source>
</evidence>
<keyword evidence="3" id="KW-0479">Metal-binding</keyword>
<evidence type="ECO:0000259" key="9">
    <source>
        <dbReference type="PROSITE" id="PS50235"/>
    </source>
</evidence>
<accession>A0A210QAY1</accession>
<evidence type="ECO:0000256" key="6">
    <source>
        <dbReference type="PROSITE-ProRule" id="PRU00175"/>
    </source>
</evidence>
<feature type="compositionally biased region" description="Basic and acidic residues" evidence="7">
    <location>
        <begin position="532"/>
        <end position="548"/>
    </location>
</feature>
<dbReference type="InterPro" id="IPR050185">
    <property type="entry name" value="Ub_carboxyl-term_hydrolase"/>
</dbReference>
<evidence type="ECO:0000256" key="3">
    <source>
        <dbReference type="ARBA" id="ARBA00022723"/>
    </source>
</evidence>
<name>A0A210QAY1_MIZYE</name>
<gene>
    <name evidence="10" type="ORF">KP79_PYT07284</name>
</gene>
<feature type="compositionally biased region" description="Basic and acidic residues" evidence="7">
    <location>
        <begin position="10"/>
        <end position="19"/>
    </location>
</feature>
<evidence type="ECO:0000259" key="8">
    <source>
        <dbReference type="PROSITE" id="PS50089"/>
    </source>
</evidence>
<dbReference type="PANTHER" id="PTHR21646:SF39">
    <property type="entry name" value="UBIQUITIN CARBOXYL-TERMINAL HYDROLASE 16"/>
    <property type="match status" value="1"/>
</dbReference>